<dbReference type="Proteomes" id="UP000058613">
    <property type="component" value="Chromosome"/>
</dbReference>
<sequence length="58" mass="7031">MGLEAMSEYNGYKRLQEELHRLVERIIREYTSEAEETWSRLVEEFSRKVRNIRGRITA</sequence>
<dbReference type="AlphaFoldDB" id="A0A0P0N480"/>
<proteinExistence type="predicted"/>
<name>A0A0P0N480_9CREN</name>
<dbReference type="STRING" id="1273541.Pyrde_1329"/>
<dbReference type="EMBL" id="CP013011">
    <property type="protein sequence ID" value="ALL01375.1"/>
    <property type="molecule type" value="Genomic_DNA"/>
</dbReference>
<gene>
    <name evidence="1" type="ORF">Pyrde_1329</name>
</gene>
<reference evidence="1 2" key="1">
    <citation type="submission" date="2015-10" db="EMBL/GenBank/DDBJ databases">
        <title>Complete genome sequence of hyperthermophilic archaeon Pyrodictium delaneyi Su06.</title>
        <authorList>
            <person name="Jung J.-H."/>
            <person name="Lin J."/>
            <person name="Holden J.F."/>
            <person name="Park C.-S."/>
        </authorList>
    </citation>
    <scope>NUCLEOTIDE SEQUENCE [LARGE SCALE GENOMIC DNA]</scope>
    <source>
        <strain evidence="1 2">Su06</strain>
    </source>
</reference>
<evidence type="ECO:0000313" key="2">
    <source>
        <dbReference type="Proteomes" id="UP000058613"/>
    </source>
</evidence>
<dbReference type="KEGG" id="pdl:Pyrde_1329"/>
<organism evidence="1 2">
    <name type="scientific">Pyrodictium delaneyi</name>
    <dbReference type="NCBI Taxonomy" id="1273541"/>
    <lineage>
        <taxon>Archaea</taxon>
        <taxon>Thermoproteota</taxon>
        <taxon>Thermoprotei</taxon>
        <taxon>Desulfurococcales</taxon>
        <taxon>Pyrodictiaceae</taxon>
        <taxon>Pyrodictium</taxon>
    </lineage>
</organism>
<accession>A0A0P0N480</accession>
<protein>
    <submittedName>
        <fullName evidence="1">Uncharacterized protein</fullName>
    </submittedName>
</protein>
<evidence type="ECO:0000313" key="1">
    <source>
        <dbReference type="EMBL" id="ALL01375.1"/>
    </source>
</evidence>